<feature type="non-terminal residue" evidence="1">
    <location>
        <position position="80"/>
    </location>
</feature>
<evidence type="ECO:0000313" key="1">
    <source>
        <dbReference type="EMBL" id="KAJ2923624.1"/>
    </source>
</evidence>
<dbReference type="EMBL" id="JANBPK010001305">
    <property type="protein sequence ID" value="KAJ2923624.1"/>
    <property type="molecule type" value="Genomic_DNA"/>
</dbReference>
<organism evidence="1 2">
    <name type="scientific">Candolleomyces eurysporus</name>
    <dbReference type="NCBI Taxonomy" id="2828524"/>
    <lineage>
        <taxon>Eukaryota</taxon>
        <taxon>Fungi</taxon>
        <taxon>Dikarya</taxon>
        <taxon>Basidiomycota</taxon>
        <taxon>Agaricomycotina</taxon>
        <taxon>Agaricomycetes</taxon>
        <taxon>Agaricomycetidae</taxon>
        <taxon>Agaricales</taxon>
        <taxon>Agaricineae</taxon>
        <taxon>Psathyrellaceae</taxon>
        <taxon>Candolleomyces</taxon>
    </lineage>
</organism>
<name>A0A9W8IZL7_9AGAR</name>
<accession>A0A9W8IZL7</accession>
<evidence type="ECO:0000313" key="2">
    <source>
        <dbReference type="Proteomes" id="UP001140091"/>
    </source>
</evidence>
<comment type="caution">
    <text evidence="1">The sequence shown here is derived from an EMBL/GenBank/DDBJ whole genome shotgun (WGS) entry which is preliminary data.</text>
</comment>
<proteinExistence type="predicted"/>
<protein>
    <submittedName>
        <fullName evidence="1">Uncharacterized protein</fullName>
    </submittedName>
</protein>
<reference evidence="1" key="1">
    <citation type="submission" date="2022-06" db="EMBL/GenBank/DDBJ databases">
        <title>Genome Sequence of Candolleomyces eurysporus.</title>
        <authorList>
            <person name="Buettner E."/>
        </authorList>
    </citation>
    <scope>NUCLEOTIDE SEQUENCE</scope>
    <source>
        <strain evidence="1">VTCC 930004</strain>
    </source>
</reference>
<gene>
    <name evidence="1" type="ORF">H1R20_g13468</name>
</gene>
<dbReference type="AlphaFoldDB" id="A0A9W8IZL7"/>
<keyword evidence="2" id="KW-1185">Reference proteome</keyword>
<sequence>MHRVPVYEESYAYTTHAVPALDRRRRLGVTTTASVLKSSFFPSSAAAAIFHATHAISSSVISDGAEHITPEFNKAEFTGE</sequence>
<dbReference type="Proteomes" id="UP001140091">
    <property type="component" value="Unassembled WGS sequence"/>
</dbReference>